<keyword evidence="1" id="KW-0472">Membrane</keyword>
<dbReference type="Pfam" id="PF04235">
    <property type="entry name" value="DUF418"/>
    <property type="match status" value="1"/>
</dbReference>
<feature type="transmembrane region" description="Helical" evidence="1">
    <location>
        <begin position="113"/>
        <end position="141"/>
    </location>
</feature>
<protein>
    <submittedName>
        <fullName evidence="3">DUF418 domain-containing protein</fullName>
    </submittedName>
</protein>
<feature type="transmembrane region" description="Helical" evidence="1">
    <location>
        <begin position="208"/>
        <end position="226"/>
    </location>
</feature>
<dbReference type="Proteomes" id="UP001165293">
    <property type="component" value="Unassembled WGS sequence"/>
</dbReference>
<keyword evidence="1" id="KW-1133">Transmembrane helix</keyword>
<feature type="transmembrane region" description="Helical" evidence="1">
    <location>
        <begin position="74"/>
        <end position="93"/>
    </location>
</feature>
<evidence type="ECO:0000259" key="2">
    <source>
        <dbReference type="Pfam" id="PF04235"/>
    </source>
</evidence>
<feature type="transmembrane region" description="Helical" evidence="1">
    <location>
        <begin position="296"/>
        <end position="318"/>
    </location>
</feature>
<evidence type="ECO:0000313" key="3">
    <source>
        <dbReference type="EMBL" id="MCC8362201.1"/>
    </source>
</evidence>
<reference evidence="3" key="1">
    <citation type="submission" date="2021-10" db="EMBL/GenBank/DDBJ databases">
        <authorList>
            <person name="Lyu M."/>
            <person name="Wang X."/>
            <person name="Meng X."/>
            <person name="Xu K."/>
        </authorList>
    </citation>
    <scope>NUCLEOTIDE SEQUENCE</scope>
    <source>
        <strain evidence="3">A6</strain>
    </source>
</reference>
<organism evidence="3 4">
    <name type="scientific">Noviluteimonas lactosilytica</name>
    <dbReference type="NCBI Taxonomy" id="2888523"/>
    <lineage>
        <taxon>Bacteria</taxon>
        <taxon>Pseudomonadati</taxon>
        <taxon>Pseudomonadota</taxon>
        <taxon>Gammaproteobacteria</taxon>
        <taxon>Lysobacterales</taxon>
        <taxon>Lysobacteraceae</taxon>
        <taxon>Noviluteimonas</taxon>
    </lineage>
</organism>
<keyword evidence="1" id="KW-0812">Transmembrane</keyword>
<dbReference type="InterPro" id="IPR007349">
    <property type="entry name" value="DUF418"/>
</dbReference>
<dbReference type="RefSeq" id="WP_230525823.1">
    <property type="nucleotide sequence ID" value="NZ_JAJGAK010000001.1"/>
</dbReference>
<evidence type="ECO:0000313" key="4">
    <source>
        <dbReference type="Proteomes" id="UP001165293"/>
    </source>
</evidence>
<feature type="transmembrane region" description="Helical" evidence="1">
    <location>
        <begin position="175"/>
        <end position="196"/>
    </location>
</feature>
<evidence type="ECO:0000256" key="1">
    <source>
        <dbReference type="SAM" id="Phobius"/>
    </source>
</evidence>
<keyword evidence="4" id="KW-1185">Reference proteome</keyword>
<feature type="domain" description="DUF418" evidence="2">
    <location>
        <begin position="318"/>
        <end position="479"/>
    </location>
</feature>
<feature type="transmembrane region" description="Helical" evidence="1">
    <location>
        <begin position="413"/>
        <end position="435"/>
    </location>
</feature>
<feature type="transmembrane region" description="Helical" evidence="1">
    <location>
        <begin position="365"/>
        <end position="393"/>
    </location>
</feature>
<gene>
    <name evidence="3" type="ORF">LK996_03825</name>
</gene>
<accession>A0ABS8JF18</accession>
<dbReference type="PANTHER" id="PTHR30590:SF2">
    <property type="entry name" value="INNER MEMBRANE PROTEIN"/>
    <property type="match status" value="1"/>
</dbReference>
<feature type="transmembrane region" description="Helical" evidence="1">
    <location>
        <begin position="148"/>
        <end position="169"/>
    </location>
</feature>
<dbReference type="InterPro" id="IPR052529">
    <property type="entry name" value="Bact_Transport_Assoc"/>
</dbReference>
<proteinExistence type="predicted"/>
<feature type="transmembrane region" description="Helical" evidence="1">
    <location>
        <begin position="338"/>
        <end position="359"/>
    </location>
</feature>
<dbReference type="PANTHER" id="PTHR30590">
    <property type="entry name" value="INNER MEMBRANE PROTEIN"/>
    <property type="match status" value="1"/>
</dbReference>
<name>A0ABS8JF18_9GAMM</name>
<dbReference type="EMBL" id="JAJGAK010000001">
    <property type="protein sequence ID" value="MCC8362201.1"/>
    <property type="molecule type" value="Genomic_DNA"/>
</dbReference>
<feature type="transmembrane region" description="Helical" evidence="1">
    <location>
        <begin position="441"/>
        <end position="461"/>
    </location>
</feature>
<sequence length="492" mass="54258">MSHATPTLLTPVAVNERIATLDVIRGVALFGIFLMNIEWFNRPIADLDAGLPGNVTGIDYWAGWFVHVFIRSKFWTMFSLLFGMGFAVMLSRAQQAGRPFLAPYVRRTLALALFGFLHFVLVWAGDILFDYAMGAAFLLVVFHAKPKVMLWIAGIALGIGAVFGGAKLAGYDQMVWAPALGLGAPVLVLGILAWAIRKWPENGLRNAGLTLVLLPCIGMMIGGLATPQLPQAERDRIALREAKTPEEKTEVRKQLAEAAKARKEHVDTLARQTRVNSQGTYLENVAMRLADFPKTAAQHVFFALFFVLGMFMLGAWFIRSGLMVNPGAHLDLYRKLALFGIPLGIGLSIVAAAIAATHVRGVNDSLYMFSMGLGMVAAVPACLGYVAAIVLLFHSPRFSRYMAVFAPAGRMALTVYIGTSVICTFFFYGYGLGWWGMGRAMQLVFCVIVFALILVACKAWLSRFRYGPLEWLWRAFTYLHIPTMRDKRLATA</sequence>
<comment type="caution">
    <text evidence="3">The sequence shown here is derived from an EMBL/GenBank/DDBJ whole genome shotgun (WGS) entry which is preliminary data.</text>
</comment>